<protein>
    <recommendedName>
        <fullName evidence="1">NIPSNAP domain-containing protein</fullName>
    </recommendedName>
</protein>
<proteinExistence type="predicted"/>
<dbReference type="Pfam" id="PF07978">
    <property type="entry name" value="NIPSNAP"/>
    <property type="match status" value="1"/>
</dbReference>
<reference evidence="2" key="1">
    <citation type="journal article" date="2015" name="Nature">
        <title>Complex archaea that bridge the gap between prokaryotes and eukaryotes.</title>
        <authorList>
            <person name="Spang A."/>
            <person name="Saw J.H."/>
            <person name="Jorgensen S.L."/>
            <person name="Zaremba-Niedzwiedzka K."/>
            <person name="Martijn J."/>
            <person name="Lind A.E."/>
            <person name="van Eijk R."/>
            <person name="Schleper C."/>
            <person name="Guy L."/>
            <person name="Ettema T.J."/>
        </authorList>
    </citation>
    <scope>NUCLEOTIDE SEQUENCE</scope>
</reference>
<dbReference type="EMBL" id="LAZR01012407">
    <property type="protein sequence ID" value="KKM26991.1"/>
    <property type="molecule type" value="Genomic_DNA"/>
</dbReference>
<dbReference type="InterPro" id="IPR011008">
    <property type="entry name" value="Dimeric_a/b-barrel"/>
</dbReference>
<dbReference type="AlphaFoldDB" id="A0A0F9IHD2"/>
<name>A0A0F9IHD2_9ZZZZ</name>
<evidence type="ECO:0000259" key="1">
    <source>
        <dbReference type="Pfam" id="PF07978"/>
    </source>
</evidence>
<accession>A0A0F9IHD2</accession>
<dbReference type="SUPFAM" id="SSF54909">
    <property type="entry name" value="Dimeric alpha+beta barrel"/>
    <property type="match status" value="1"/>
</dbReference>
<feature type="domain" description="NIPSNAP" evidence="1">
    <location>
        <begin position="25"/>
        <end position="92"/>
    </location>
</feature>
<sequence length="214" mass="24790">MIYLEEKLNLDPASPEYLDNYVDIAQKILVPACKRLGSRLVVAWFSNIDWFCQVTQIMEFDDLESLKSFRKDSCQDSEWGEYLAYLEEFAPVRKSRLLEPFGPVPPKTLHDAIIESQEKPIKNISVAMLEMDLGKVIETRSLIKRWSKRFPIIASWRLISGAPNSVIDIWKGNINPVEYTPSSEGINQLLRELREIIPKERLRTVNLLPFSQLH</sequence>
<dbReference type="InterPro" id="IPR012577">
    <property type="entry name" value="NIPSNAP"/>
</dbReference>
<dbReference type="Gene3D" id="3.30.70.100">
    <property type="match status" value="1"/>
</dbReference>
<evidence type="ECO:0000313" key="2">
    <source>
        <dbReference type="EMBL" id="KKM26991.1"/>
    </source>
</evidence>
<comment type="caution">
    <text evidence="2">The sequence shown here is derived from an EMBL/GenBank/DDBJ whole genome shotgun (WGS) entry which is preliminary data.</text>
</comment>
<organism evidence="2">
    <name type="scientific">marine sediment metagenome</name>
    <dbReference type="NCBI Taxonomy" id="412755"/>
    <lineage>
        <taxon>unclassified sequences</taxon>
        <taxon>metagenomes</taxon>
        <taxon>ecological metagenomes</taxon>
    </lineage>
</organism>
<gene>
    <name evidence="2" type="ORF">LCGC14_1579240</name>
</gene>